<dbReference type="EMBL" id="BGZK01000464">
    <property type="protein sequence ID" value="GBP45098.1"/>
    <property type="molecule type" value="Genomic_DNA"/>
</dbReference>
<sequence length="261" mass="28993">MSTKIFSNDVLSPRTDRGRHTSSYDDGPVSKHPIPGRAFIGRSTSPRNARASSLVRANRQRRRRLLGRRRGGAGRGAPARLLQRNLLSLPPEASALYGTPPDLQERQENITRRLEAGSADDPVRPAPRRPARAPLSARSRWRRARPVAEPPHSGIINATASARPPLPHPLLLPFGAQISKNRHPSNDTAQYEGEPTTPSVHLYFPDICALRLVSEDSRRSRLADPPTERLGVVARRGRYGCESTVRPETDEFAMKYLMDCI</sequence>
<keyword evidence="3" id="KW-1185">Reference proteome</keyword>
<comment type="caution">
    <text evidence="2">The sequence shown here is derived from an EMBL/GenBank/DDBJ whole genome shotgun (WGS) entry which is preliminary data.</text>
</comment>
<feature type="compositionally biased region" description="Basic and acidic residues" evidence="1">
    <location>
        <begin position="14"/>
        <end position="23"/>
    </location>
</feature>
<name>A0A4C1W1B8_EUMVA</name>
<gene>
    <name evidence="2" type="ORF">EVAR_33203_1</name>
</gene>
<dbReference type="Proteomes" id="UP000299102">
    <property type="component" value="Unassembled WGS sequence"/>
</dbReference>
<feature type="compositionally biased region" description="Polar residues" evidence="1">
    <location>
        <begin position="1"/>
        <end position="10"/>
    </location>
</feature>
<evidence type="ECO:0000313" key="3">
    <source>
        <dbReference type="Proteomes" id="UP000299102"/>
    </source>
</evidence>
<dbReference type="AlphaFoldDB" id="A0A4C1W1B8"/>
<evidence type="ECO:0000313" key="2">
    <source>
        <dbReference type="EMBL" id="GBP45098.1"/>
    </source>
</evidence>
<feature type="region of interest" description="Disordered" evidence="1">
    <location>
        <begin position="114"/>
        <end position="152"/>
    </location>
</feature>
<organism evidence="2 3">
    <name type="scientific">Eumeta variegata</name>
    <name type="common">Bagworm moth</name>
    <name type="synonym">Eumeta japonica</name>
    <dbReference type="NCBI Taxonomy" id="151549"/>
    <lineage>
        <taxon>Eukaryota</taxon>
        <taxon>Metazoa</taxon>
        <taxon>Ecdysozoa</taxon>
        <taxon>Arthropoda</taxon>
        <taxon>Hexapoda</taxon>
        <taxon>Insecta</taxon>
        <taxon>Pterygota</taxon>
        <taxon>Neoptera</taxon>
        <taxon>Endopterygota</taxon>
        <taxon>Lepidoptera</taxon>
        <taxon>Glossata</taxon>
        <taxon>Ditrysia</taxon>
        <taxon>Tineoidea</taxon>
        <taxon>Psychidae</taxon>
        <taxon>Oiketicinae</taxon>
        <taxon>Eumeta</taxon>
    </lineage>
</organism>
<evidence type="ECO:0000256" key="1">
    <source>
        <dbReference type="SAM" id="MobiDB-lite"/>
    </source>
</evidence>
<proteinExistence type="predicted"/>
<feature type="region of interest" description="Disordered" evidence="1">
    <location>
        <begin position="1"/>
        <end position="78"/>
    </location>
</feature>
<reference evidence="2 3" key="1">
    <citation type="journal article" date="2019" name="Commun. Biol.">
        <title>The bagworm genome reveals a unique fibroin gene that provides high tensile strength.</title>
        <authorList>
            <person name="Kono N."/>
            <person name="Nakamura H."/>
            <person name="Ohtoshi R."/>
            <person name="Tomita M."/>
            <person name="Numata K."/>
            <person name="Arakawa K."/>
        </authorList>
    </citation>
    <scope>NUCLEOTIDE SEQUENCE [LARGE SCALE GENOMIC DNA]</scope>
</reference>
<accession>A0A4C1W1B8</accession>
<feature type="compositionally biased region" description="Polar residues" evidence="1">
    <location>
        <begin position="42"/>
        <end position="51"/>
    </location>
</feature>
<protein>
    <submittedName>
        <fullName evidence="2">Uncharacterized protein</fullName>
    </submittedName>
</protein>
<feature type="compositionally biased region" description="Basic residues" evidence="1">
    <location>
        <begin position="58"/>
        <end position="72"/>
    </location>
</feature>